<dbReference type="SUPFAM" id="SSF57625">
    <property type="entry name" value="Invertebrate chitin-binding proteins"/>
    <property type="match status" value="1"/>
</dbReference>
<protein>
    <recommendedName>
        <fullName evidence="2">Chitin-binding type-2 domain-containing protein</fullName>
    </recommendedName>
</protein>
<name>A0A8X6PHD7_NEPPI</name>
<dbReference type="AlphaFoldDB" id="A0A8X6PHD7"/>
<dbReference type="InterPro" id="IPR002557">
    <property type="entry name" value="Chitin-bd_dom"/>
</dbReference>
<reference evidence="3" key="1">
    <citation type="submission" date="2020-08" db="EMBL/GenBank/DDBJ databases">
        <title>Multicomponent nature underlies the extraordinary mechanical properties of spider dragline silk.</title>
        <authorList>
            <person name="Kono N."/>
            <person name="Nakamura H."/>
            <person name="Mori M."/>
            <person name="Yoshida Y."/>
            <person name="Ohtoshi R."/>
            <person name="Malay A.D."/>
            <person name="Moran D.A.P."/>
            <person name="Tomita M."/>
            <person name="Numata K."/>
            <person name="Arakawa K."/>
        </authorList>
    </citation>
    <scope>NUCLEOTIDE SEQUENCE</scope>
</reference>
<proteinExistence type="predicted"/>
<feature type="domain" description="Chitin-binding type-2" evidence="2">
    <location>
        <begin position="143"/>
        <end position="200"/>
    </location>
</feature>
<evidence type="ECO:0000256" key="1">
    <source>
        <dbReference type="SAM" id="MobiDB-lite"/>
    </source>
</evidence>
<dbReference type="Proteomes" id="UP000887013">
    <property type="component" value="Unassembled WGS sequence"/>
</dbReference>
<feature type="compositionally biased region" description="Polar residues" evidence="1">
    <location>
        <begin position="1"/>
        <end position="14"/>
    </location>
</feature>
<keyword evidence="4" id="KW-1185">Reference proteome</keyword>
<accession>A0A8X6PHD7</accession>
<sequence length="708" mass="79848">MTWIDISSSVSKPQASLHPTPPAPSPRLISRGNVFQFSTNSAMQWEAPLPNHYSIRNQQFMFQDACHGQRDGSLVPATGPALYDYLEKDKLVSFPQLPSFESNALSTLQHKQVYYFSCRQGKIQNLHMCPPGHFFHHTQCQPIDRCVGQPDGMRFSDPYDIHHYHECLQEKAVRHSCPPNTLFLHDQCRDTNDVSLYCQFHTEPKILDPNTLLVCRQGQAVFETCPPGFRYFDSPTCESEACVGQPNHQLVPLPKVQQGPLTYFPGYMQCQDNKVANVVVCPDSWDPYSSAGDNLTHLPQVFDGRSCTIPEFCTNVESDDPLVTVPVHEFTKHVRNWKYSDRFDAVTGIQCQGNKRKRVSMSPGERIHSKRLKPESACDGTVSKVVISNTPESYFDCNTQTVEACAPKHFFDGVDCHPLIENSHTFNGIGLFQLDSLRIDNWMGAWDYSKIPSAQPCTDPESEYLETYNVCSHPDCTMYPFLTQIPFSVKLKGGSQCTFRSTDRRLVKQPTTLPILFWAQREVEQEPTDEPCEPGQHLQTGHFVFDRTIYATCDESQPFVFCPSSDTKGIEKVEGKRWACEPPLLPPSSIIPPNSIVIFAAHEVKNLYPTAPPPNRVGINKIYTDVPQTGLCPTSGFQLETLDQSVAVEYAHRVTYPPDVVWNEDGGKVSRLGGGYLVKLQDFTKKPINLPMHNIKYAVSDFALNRKP</sequence>
<dbReference type="GO" id="GO:0005576">
    <property type="term" value="C:extracellular region"/>
    <property type="evidence" value="ECO:0007669"/>
    <property type="project" value="InterPro"/>
</dbReference>
<dbReference type="InterPro" id="IPR036508">
    <property type="entry name" value="Chitin-bd_dom_sf"/>
</dbReference>
<dbReference type="GO" id="GO:0008061">
    <property type="term" value="F:chitin binding"/>
    <property type="evidence" value="ECO:0007669"/>
    <property type="project" value="InterPro"/>
</dbReference>
<dbReference type="EMBL" id="BMAW01021050">
    <property type="protein sequence ID" value="GFT71257.1"/>
    <property type="molecule type" value="Genomic_DNA"/>
</dbReference>
<feature type="region of interest" description="Disordered" evidence="1">
    <location>
        <begin position="1"/>
        <end position="29"/>
    </location>
</feature>
<evidence type="ECO:0000313" key="3">
    <source>
        <dbReference type="EMBL" id="GFT71257.1"/>
    </source>
</evidence>
<gene>
    <name evidence="3" type="primary">AVEN_261815_1</name>
    <name evidence="3" type="ORF">NPIL_552101</name>
</gene>
<comment type="caution">
    <text evidence="3">The sequence shown here is derived from an EMBL/GenBank/DDBJ whole genome shotgun (WGS) entry which is preliminary data.</text>
</comment>
<evidence type="ECO:0000259" key="2">
    <source>
        <dbReference type="PROSITE" id="PS50940"/>
    </source>
</evidence>
<dbReference type="PROSITE" id="PS50940">
    <property type="entry name" value="CHIT_BIND_II"/>
    <property type="match status" value="1"/>
</dbReference>
<dbReference type="OrthoDB" id="6412242at2759"/>
<evidence type="ECO:0000313" key="4">
    <source>
        <dbReference type="Proteomes" id="UP000887013"/>
    </source>
</evidence>
<organism evidence="3 4">
    <name type="scientific">Nephila pilipes</name>
    <name type="common">Giant wood spider</name>
    <name type="synonym">Nephila maculata</name>
    <dbReference type="NCBI Taxonomy" id="299642"/>
    <lineage>
        <taxon>Eukaryota</taxon>
        <taxon>Metazoa</taxon>
        <taxon>Ecdysozoa</taxon>
        <taxon>Arthropoda</taxon>
        <taxon>Chelicerata</taxon>
        <taxon>Arachnida</taxon>
        <taxon>Araneae</taxon>
        <taxon>Araneomorphae</taxon>
        <taxon>Entelegynae</taxon>
        <taxon>Araneoidea</taxon>
        <taxon>Nephilidae</taxon>
        <taxon>Nephila</taxon>
    </lineage>
</organism>